<dbReference type="PROSITE" id="PS50255">
    <property type="entry name" value="CYTOCHROME_B5_2"/>
    <property type="match status" value="1"/>
</dbReference>
<sequence length="382" mass="40518">MGYIAYAAVILHSLYNRKPEAKVLKVDSSLPSTTEEHDVASEHERVISKPEASTIAPTISLNNGCDDLEHTTTKDQADDASQEEEESAVKAEFPQKQEVSNYGTVPRTSSPVLKVQSQDMPPPRLSPGASTAAQARQSAAMPPPSFLTTPRNRSPPRLTSATTSSLTPPARGPASRQGGFLKPTGFGNGSALAPPPSAASTARSAATLGVPQQKALTNTRMQPALAPTTSTQPPNKRPSRKVILSPGHSPLDWAALTNSTSSDAPLKLRGKDATDVLGLQKLGRITPSQLKKQTGWKGKDAWTSYQGRVYNISAYLDFHPGGGSELMKGAGRSSDGLFAEVHPWVNWDGMLSNCMIGMLVSEDDPGALGKNGEADNALDEMD</sequence>
<keyword evidence="1 4" id="KW-0349">Heme</keyword>
<comment type="similarity">
    <text evidence="4">Belongs to the cytochrome b5 family.</text>
</comment>
<evidence type="ECO:0000313" key="7">
    <source>
        <dbReference type="EMBL" id="KAK5090675.1"/>
    </source>
</evidence>
<evidence type="ECO:0000256" key="3">
    <source>
        <dbReference type="ARBA" id="ARBA00023004"/>
    </source>
</evidence>
<dbReference type="PANTHER" id="PTHR46237">
    <property type="entry name" value="CYTOCHROME B5 REDUCTASE 4 FAMILY MEMBER"/>
    <property type="match status" value="1"/>
</dbReference>
<proteinExistence type="inferred from homology"/>
<feature type="compositionally biased region" description="Basic and acidic residues" evidence="5">
    <location>
        <begin position="34"/>
        <end position="48"/>
    </location>
</feature>
<accession>A0AAN7Y9Z3</accession>
<evidence type="ECO:0000256" key="1">
    <source>
        <dbReference type="ARBA" id="ARBA00022617"/>
    </source>
</evidence>
<keyword evidence="8" id="KW-1185">Reference proteome</keyword>
<feature type="compositionally biased region" description="Polar residues" evidence="5">
    <location>
        <begin position="97"/>
        <end position="119"/>
    </location>
</feature>
<keyword evidence="3 4" id="KW-0408">Iron</keyword>
<evidence type="ECO:0000259" key="6">
    <source>
        <dbReference type="PROSITE" id="PS50255"/>
    </source>
</evidence>
<feature type="compositionally biased region" description="Low complexity" evidence="5">
    <location>
        <begin position="129"/>
        <end position="140"/>
    </location>
</feature>
<reference evidence="7 8" key="1">
    <citation type="submission" date="2023-08" db="EMBL/GenBank/DDBJ databases">
        <title>Black Yeasts Isolated from many extreme environments.</title>
        <authorList>
            <person name="Coleine C."/>
            <person name="Stajich J.E."/>
            <person name="Selbmann L."/>
        </authorList>
    </citation>
    <scope>NUCLEOTIDE SEQUENCE [LARGE SCALE GENOMIC DNA]</scope>
    <source>
        <strain evidence="7 8">CCFEE 5910</strain>
    </source>
</reference>
<dbReference type="InterPro" id="IPR051872">
    <property type="entry name" value="Cytochrome_b5/Flavoprotein_Rdt"/>
</dbReference>
<evidence type="ECO:0000256" key="5">
    <source>
        <dbReference type="SAM" id="MobiDB-lite"/>
    </source>
</evidence>
<gene>
    <name evidence="7" type="ORF">LTR05_000850</name>
</gene>
<dbReference type="GO" id="GO:0004128">
    <property type="term" value="F:cytochrome-b5 reductase activity, acting on NAD(P)H"/>
    <property type="evidence" value="ECO:0007669"/>
    <property type="project" value="TreeGrafter"/>
</dbReference>
<evidence type="ECO:0000256" key="4">
    <source>
        <dbReference type="RuleBase" id="RU362121"/>
    </source>
</evidence>
<feature type="domain" description="Cytochrome b5 heme-binding" evidence="6">
    <location>
        <begin position="282"/>
        <end position="360"/>
    </location>
</feature>
<feature type="region of interest" description="Disordered" evidence="5">
    <location>
        <begin position="27"/>
        <end position="247"/>
    </location>
</feature>
<dbReference type="GO" id="GO:0005737">
    <property type="term" value="C:cytoplasm"/>
    <property type="evidence" value="ECO:0007669"/>
    <property type="project" value="TreeGrafter"/>
</dbReference>
<dbReference type="Pfam" id="PF00173">
    <property type="entry name" value="Cyt-b5"/>
    <property type="match status" value="1"/>
</dbReference>
<dbReference type="InterPro" id="IPR001199">
    <property type="entry name" value="Cyt_B5-like_heme/steroid-bd"/>
</dbReference>
<dbReference type="SMART" id="SM01117">
    <property type="entry name" value="Cyt-b5"/>
    <property type="match status" value="1"/>
</dbReference>
<dbReference type="InterPro" id="IPR036400">
    <property type="entry name" value="Cyt_B5-like_heme/steroid_sf"/>
</dbReference>
<keyword evidence="2 4" id="KW-0479">Metal-binding</keyword>
<dbReference type="PROSITE" id="PS00191">
    <property type="entry name" value="CYTOCHROME_B5_1"/>
    <property type="match status" value="1"/>
</dbReference>
<feature type="compositionally biased region" description="Low complexity" evidence="5">
    <location>
        <begin position="198"/>
        <end position="208"/>
    </location>
</feature>
<dbReference type="EMBL" id="JAVRRJ010000001">
    <property type="protein sequence ID" value="KAK5090675.1"/>
    <property type="molecule type" value="Genomic_DNA"/>
</dbReference>
<feature type="compositionally biased region" description="Polar residues" evidence="5">
    <location>
        <begin position="214"/>
        <end position="234"/>
    </location>
</feature>
<dbReference type="GO" id="GO:0046872">
    <property type="term" value="F:metal ion binding"/>
    <property type="evidence" value="ECO:0007669"/>
    <property type="project" value="UniProtKB-UniRule"/>
</dbReference>
<name>A0AAN7Y9Z3_9EURO</name>
<dbReference type="AlphaFoldDB" id="A0AAN7Y9Z3"/>
<comment type="caution">
    <text evidence="7">The sequence shown here is derived from an EMBL/GenBank/DDBJ whole genome shotgun (WGS) entry which is preliminary data.</text>
</comment>
<evidence type="ECO:0000256" key="2">
    <source>
        <dbReference type="ARBA" id="ARBA00022723"/>
    </source>
</evidence>
<protein>
    <recommendedName>
        <fullName evidence="6">Cytochrome b5 heme-binding domain-containing protein</fullName>
    </recommendedName>
</protein>
<feature type="compositionally biased region" description="Basic and acidic residues" evidence="5">
    <location>
        <begin position="67"/>
        <end position="77"/>
    </location>
</feature>
<dbReference type="SUPFAM" id="SSF55856">
    <property type="entry name" value="Cytochrome b5-like heme/steroid binding domain"/>
    <property type="match status" value="1"/>
</dbReference>
<dbReference type="Proteomes" id="UP001309876">
    <property type="component" value="Unassembled WGS sequence"/>
</dbReference>
<dbReference type="Gene3D" id="3.10.120.10">
    <property type="entry name" value="Cytochrome b5-like heme/steroid binding domain"/>
    <property type="match status" value="1"/>
</dbReference>
<dbReference type="InterPro" id="IPR018506">
    <property type="entry name" value="Cyt_B5_heme-BS"/>
</dbReference>
<dbReference type="PANTHER" id="PTHR46237:SF1">
    <property type="entry name" value="CYTOCHROME B5 REDUCTASE 4"/>
    <property type="match status" value="1"/>
</dbReference>
<evidence type="ECO:0000313" key="8">
    <source>
        <dbReference type="Proteomes" id="UP001309876"/>
    </source>
</evidence>
<feature type="compositionally biased region" description="Low complexity" evidence="5">
    <location>
        <begin position="155"/>
        <end position="169"/>
    </location>
</feature>
<dbReference type="GO" id="GO:0020037">
    <property type="term" value="F:heme binding"/>
    <property type="evidence" value="ECO:0007669"/>
    <property type="project" value="UniProtKB-UniRule"/>
</dbReference>
<organism evidence="7 8">
    <name type="scientific">Lithohypha guttulata</name>
    <dbReference type="NCBI Taxonomy" id="1690604"/>
    <lineage>
        <taxon>Eukaryota</taxon>
        <taxon>Fungi</taxon>
        <taxon>Dikarya</taxon>
        <taxon>Ascomycota</taxon>
        <taxon>Pezizomycotina</taxon>
        <taxon>Eurotiomycetes</taxon>
        <taxon>Chaetothyriomycetidae</taxon>
        <taxon>Chaetothyriales</taxon>
        <taxon>Trichomeriaceae</taxon>
        <taxon>Lithohypha</taxon>
    </lineage>
</organism>